<reference evidence="1 2" key="1">
    <citation type="submission" date="2021-05" db="EMBL/GenBank/DDBJ databases">
        <authorList>
            <person name="Zahm M."/>
            <person name="Klopp C."/>
            <person name="Cabau C."/>
            <person name="Kuhl H."/>
            <person name="Suciu R."/>
            <person name="Ciorpac M."/>
            <person name="Holostenco D."/>
            <person name="Gessner J."/>
            <person name="Wuertz S."/>
            <person name="Hohne C."/>
            <person name="Stock M."/>
            <person name="Gislard M."/>
            <person name="Lluch J."/>
            <person name="Milhes M."/>
            <person name="Lampietro C."/>
            <person name="Lopez Roques C."/>
            <person name="Donnadieu C."/>
            <person name="Du K."/>
            <person name="Schartl M."/>
            <person name="Guiguen Y."/>
        </authorList>
    </citation>
    <scope>NUCLEOTIDE SEQUENCE [LARGE SCALE GENOMIC DNA]</scope>
    <source>
        <strain evidence="1">Hh-F2</strain>
        <tissue evidence="1">Blood</tissue>
    </source>
</reference>
<comment type="caution">
    <text evidence="1">The sequence shown here is derived from an EMBL/GenBank/DDBJ whole genome shotgun (WGS) entry which is preliminary data.</text>
</comment>
<name>A0ABR0ZVJ3_HUSHU</name>
<accession>A0ABR0ZVJ3</accession>
<dbReference type="Proteomes" id="UP001369086">
    <property type="component" value="Unassembled WGS sequence"/>
</dbReference>
<organism evidence="1 2">
    <name type="scientific">Huso huso</name>
    <name type="common">Beluga</name>
    <name type="synonym">Acipenser huso</name>
    <dbReference type="NCBI Taxonomy" id="61971"/>
    <lineage>
        <taxon>Eukaryota</taxon>
        <taxon>Metazoa</taxon>
        <taxon>Chordata</taxon>
        <taxon>Craniata</taxon>
        <taxon>Vertebrata</taxon>
        <taxon>Euteleostomi</taxon>
        <taxon>Actinopterygii</taxon>
        <taxon>Chondrostei</taxon>
        <taxon>Acipenseriformes</taxon>
        <taxon>Acipenseridae</taxon>
        <taxon>Huso</taxon>
    </lineage>
</organism>
<keyword evidence="2" id="KW-1185">Reference proteome</keyword>
<protein>
    <submittedName>
        <fullName evidence="1">Uncharacterized protein</fullName>
    </submittedName>
</protein>
<sequence length="69" mass="7349">MKIHPLINAVTVSGIHNGADLMESKGSRDELPNTAGTWGFGLTLSWTAGKHSGWGEAAPWVLTGLYVWG</sequence>
<proteinExistence type="predicted"/>
<evidence type="ECO:0000313" key="1">
    <source>
        <dbReference type="EMBL" id="KAK6488699.1"/>
    </source>
</evidence>
<dbReference type="EMBL" id="JAHFZB010000006">
    <property type="protein sequence ID" value="KAK6488699.1"/>
    <property type="molecule type" value="Genomic_DNA"/>
</dbReference>
<gene>
    <name evidence="1" type="ORF">HHUSO_G7593</name>
</gene>
<evidence type="ECO:0000313" key="2">
    <source>
        <dbReference type="Proteomes" id="UP001369086"/>
    </source>
</evidence>